<name>A0A8I2YFF7_9AGAM</name>
<organism evidence="1 2">
    <name type="scientific">Boletus reticuloceps</name>
    <dbReference type="NCBI Taxonomy" id="495285"/>
    <lineage>
        <taxon>Eukaryota</taxon>
        <taxon>Fungi</taxon>
        <taxon>Dikarya</taxon>
        <taxon>Basidiomycota</taxon>
        <taxon>Agaricomycotina</taxon>
        <taxon>Agaricomycetes</taxon>
        <taxon>Agaricomycetidae</taxon>
        <taxon>Boletales</taxon>
        <taxon>Boletineae</taxon>
        <taxon>Boletaceae</taxon>
        <taxon>Boletoideae</taxon>
        <taxon>Boletus</taxon>
    </lineage>
</organism>
<comment type="caution">
    <text evidence="1">The sequence shown here is derived from an EMBL/GenBank/DDBJ whole genome shotgun (WGS) entry which is preliminary data.</text>
</comment>
<dbReference type="OrthoDB" id="2680590at2759"/>
<proteinExistence type="predicted"/>
<dbReference type="EMBL" id="JAGFBS010000039">
    <property type="protein sequence ID" value="KAG6371124.1"/>
    <property type="molecule type" value="Genomic_DNA"/>
</dbReference>
<reference evidence="1" key="1">
    <citation type="submission" date="2021-03" db="EMBL/GenBank/DDBJ databases">
        <title>Evolutionary innovations through gain and loss of genes in the ectomycorrhizal Boletales.</title>
        <authorList>
            <person name="Wu G."/>
            <person name="Miyauchi S."/>
            <person name="Morin E."/>
            <person name="Yang Z.-L."/>
            <person name="Xu J."/>
            <person name="Martin F.M."/>
        </authorList>
    </citation>
    <scope>NUCLEOTIDE SEQUENCE</scope>
    <source>
        <strain evidence="1">BR01</strain>
    </source>
</reference>
<protein>
    <submittedName>
        <fullName evidence="1">Uncharacterized protein</fullName>
    </submittedName>
</protein>
<gene>
    <name evidence="1" type="ORF">JVT61DRAFT_9884</name>
</gene>
<dbReference type="Proteomes" id="UP000683000">
    <property type="component" value="Unassembled WGS sequence"/>
</dbReference>
<keyword evidence="2" id="KW-1185">Reference proteome</keyword>
<evidence type="ECO:0000313" key="2">
    <source>
        <dbReference type="Proteomes" id="UP000683000"/>
    </source>
</evidence>
<accession>A0A8I2YFF7</accession>
<sequence>METTTSSTVDIFEKLSLLTMKEWMQFVRPVFRFVNEWQTKEKMIRQILMYAPSDLVWQMSLAGESKARAKRLQGRKRKRKQTCNLEQDLDSSEDDFMELPSAEEKKCCYTNFFNATSDNALQSQICSVCAQECGPMDEQIETVHLADLPNKSCLSPRYPHPVQKLIDGLLLEPNGCLATASGLQIRVC</sequence>
<dbReference type="AlphaFoldDB" id="A0A8I2YFF7"/>
<evidence type="ECO:0000313" key="1">
    <source>
        <dbReference type="EMBL" id="KAG6371124.1"/>
    </source>
</evidence>